<feature type="binding site" description="axial binding residue" evidence="13">
    <location>
        <position position="495"/>
    </location>
    <ligand>
        <name>heme</name>
        <dbReference type="ChEBI" id="CHEBI:30413"/>
    </ligand>
    <ligandPart>
        <name>Fe</name>
        <dbReference type="ChEBI" id="CHEBI:18248"/>
    </ligandPart>
</feature>
<dbReference type="SUPFAM" id="SSF48264">
    <property type="entry name" value="Cytochrome P450"/>
    <property type="match status" value="1"/>
</dbReference>
<dbReference type="GO" id="GO:0020037">
    <property type="term" value="F:heme binding"/>
    <property type="evidence" value="ECO:0007669"/>
    <property type="project" value="InterPro"/>
</dbReference>
<dbReference type="GO" id="GO:0005506">
    <property type="term" value="F:iron ion binding"/>
    <property type="evidence" value="ECO:0007669"/>
    <property type="project" value="InterPro"/>
</dbReference>
<evidence type="ECO:0000256" key="12">
    <source>
        <dbReference type="ARBA" id="ARBA00023136"/>
    </source>
</evidence>
<evidence type="ECO:0000256" key="2">
    <source>
        <dbReference type="ARBA" id="ARBA00004370"/>
    </source>
</evidence>
<dbReference type="EMBL" id="JAFIQS010000005">
    <property type="protein sequence ID" value="KAG5168812.1"/>
    <property type="molecule type" value="Genomic_DNA"/>
</dbReference>
<evidence type="ECO:0000256" key="8">
    <source>
        <dbReference type="ARBA" id="ARBA00022989"/>
    </source>
</evidence>
<dbReference type="InterPro" id="IPR036396">
    <property type="entry name" value="Cyt_P450_sf"/>
</dbReference>
<evidence type="ECO:0000256" key="10">
    <source>
        <dbReference type="ARBA" id="ARBA00023004"/>
    </source>
</evidence>
<accession>A0A8H8CJI6</accession>
<comment type="similarity">
    <text evidence="4">Belongs to the cytochrome P450 family.</text>
</comment>
<comment type="cofactor">
    <cofactor evidence="1 13">
        <name>heme</name>
        <dbReference type="ChEBI" id="CHEBI:30413"/>
    </cofactor>
</comment>
<dbReference type="InterPro" id="IPR002401">
    <property type="entry name" value="Cyt_P450_E_grp-I"/>
</dbReference>
<keyword evidence="9" id="KW-0560">Oxidoreductase</keyword>
<evidence type="ECO:0000256" key="4">
    <source>
        <dbReference type="ARBA" id="ARBA00010617"/>
    </source>
</evidence>
<keyword evidence="5 13" id="KW-0349">Heme</keyword>
<dbReference type="PANTHER" id="PTHR24305">
    <property type="entry name" value="CYTOCHROME P450"/>
    <property type="match status" value="1"/>
</dbReference>
<protein>
    <recommendedName>
        <fullName evidence="15">Cytochrome P450</fullName>
    </recommendedName>
</protein>
<dbReference type="PRINTS" id="PR00463">
    <property type="entry name" value="EP450I"/>
</dbReference>
<dbReference type="OrthoDB" id="1470350at2759"/>
<keyword evidence="12" id="KW-0472">Membrane</keyword>
<evidence type="ECO:0000256" key="6">
    <source>
        <dbReference type="ARBA" id="ARBA00022692"/>
    </source>
</evidence>
<dbReference type="GO" id="GO:0016020">
    <property type="term" value="C:membrane"/>
    <property type="evidence" value="ECO:0007669"/>
    <property type="project" value="UniProtKB-SubCell"/>
</dbReference>
<dbReference type="CDD" id="cd11069">
    <property type="entry name" value="CYP_FUM15-like"/>
    <property type="match status" value="1"/>
</dbReference>
<sequence>MVYKVPPRMFKLLLAAQTVCIVLFIRFCLKQLRRIVANAGLNVVPGPPSKSFFKGTFREAFNPNAWEFYSEMEQYGTVVKVKALLGENQLFIFDPKALTQILTKDQHIFEEGTGVIEGRKLMFGNGLLSTNGEHHRKQRKMLNPVFSIAHMRDMVPIFSLVVNRLCNTLKSKVQSGPQEVDIMHWLTRTAMELLGQSGLAYSFDPLTADGIPHPFTQAIKDLGPALIKFRFSRTYLLPTIVRIGTPRFRRFILDILPLKDLHRFRDIVDLTYSTSLEVYESKKKALYAGDELVTKQIGQGKDILSILMRANLNASNEDKLPEDEIIGQIATLIFAGTDTTSAGLARILHLLSINQDVQERLRLELAEAKMAHGNDLSYDVLVALPYLDAICRETLRLFPPVTRLQRTTRKDVVLSLSKPIKATTGEELTELLVPENTDIIIGIMACNRNPDLWGPDANEWKPERWLNPLPETVTQAHLPGIYSNLMTFIGGGRSCIGFKFSQLEMKSVLSSLITSFKFTPSEKEIIWKMTGIAAPTIHGSSDKAKLPLVMEMVQTQ</sequence>
<evidence type="ECO:0000256" key="3">
    <source>
        <dbReference type="ARBA" id="ARBA00004721"/>
    </source>
</evidence>
<organism evidence="14">
    <name type="scientific">Psilocybe cubensis</name>
    <name type="common">Psychedelic mushroom</name>
    <name type="synonym">Stropharia cubensis</name>
    <dbReference type="NCBI Taxonomy" id="181762"/>
    <lineage>
        <taxon>Eukaryota</taxon>
        <taxon>Fungi</taxon>
        <taxon>Dikarya</taxon>
        <taxon>Basidiomycota</taxon>
        <taxon>Agaricomycotina</taxon>
        <taxon>Agaricomycetes</taxon>
        <taxon>Agaricomycetidae</taxon>
        <taxon>Agaricales</taxon>
        <taxon>Agaricineae</taxon>
        <taxon>Strophariaceae</taxon>
        <taxon>Psilocybe</taxon>
    </lineage>
</organism>
<gene>
    <name evidence="14" type="ORF">JR316_005366</name>
</gene>
<keyword evidence="7 13" id="KW-0479">Metal-binding</keyword>
<dbReference type="Pfam" id="PF00067">
    <property type="entry name" value="p450"/>
    <property type="match status" value="1"/>
</dbReference>
<keyword evidence="8" id="KW-1133">Transmembrane helix</keyword>
<keyword evidence="6" id="KW-0812">Transmembrane</keyword>
<keyword evidence="11" id="KW-0503">Monooxygenase</keyword>
<evidence type="ECO:0000256" key="1">
    <source>
        <dbReference type="ARBA" id="ARBA00001971"/>
    </source>
</evidence>
<proteinExistence type="inferred from homology"/>
<reference evidence="14" key="1">
    <citation type="submission" date="2021-02" db="EMBL/GenBank/DDBJ databases">
        <title>Psilocybe cubensis genome.</title>
        <authorList>
            <person name="Mckernan K.J."/>
            <person name="Crawford S."/>
            <person name="Trippe A."/>
            <person name="Kane L.T."/>
            <person name="Mclaughlin S."/>
        </authorList>
    </citation>
    <scope>NUCLEOTIDE SEQUENCE [LARGE SCALE GENOMIC DNA]</scope>
    <source>
        <strain evidence="14">MGC-MH-2018</strain>
    </source>
</reference>
<dbReference type="Gene3D" id="1.10.630.10">
    <property type="entry name" value="Cytochrome P450"/>
    <property type="match status" value="1"/>
</dbReference>
<name>A0A8H8CJI6_PSICU</name>
<evidence type="ECO:0000256" key="9">
    <source>
        <dbReference type="ARBA" id="ARBA00023002"/>
    </source>
</evidence>
<dbReference type="InterPro" id="IPR001128">
    <property type="entry name" value="Cyt_P450"/>
</dbReference>
<evidence type="ECO:0000256" key="11">
    <source>
        <dbReference type="ARBA" id="ARBA00023033"/>
    </source>
</evidence>
<evidence type="ECO:0000256" key="13">
    <source>
        <dbReference type="PIRSR" id="PIRSR602401-1"/>
    </source>
</evidence>
<evidence type="ECO:0000256" key="5">
    <source>
        <dbReference type="ARBA" id="ARBA00022617"/>
    </source>
</evidence>
<dbReference type="GO" id="GO:0016705">
    <property type="term" value="F:oxidoreductase activity, acting on paired donors, with incorporation or reduction of molecular oxygen"/>
    <property type="evidence" value="ECO:0007669"/>
    <property type="project" value="InterPro"/>
</dbReference>
<comment type="caution">
    <text evidence="14">The sequence shown here is derived from an EMBL/GenBank/DDBJ whole genome shotgun (WGS) entry which is preliminary data.</text>
</comment>
<comment type="pathway">
    <text evidence="3">Secondary metabolite biosynthesis; terpenoid biosynthesis.</text>
</comment>
<evidence type="ECO:0008006" key="15">
    <source>
        <dbReference type="Google" id="ProtNLM"/>
    </source>
</evidence>
<dbReference type="PANTHER" id="PTHR24305:SF166">
    <property type="entry name" value="CYTOCHROME P450 12A4, MITOCHONDRIAL-RELATED"/>
    <property type="match status" value="1"/>
</dbReference>
<dbReference type="GO" id="GO:0004497">
    <property type="term" value="F:monooxygenase activity"/>
    <property type="evidence" value="ECO:0007669"/>
    <property type="project" value="UniProtKB-KW"/>
</dbReference>
<comment type="subcellular location">
    <subcellularLocation>
        <location evidence="2">Membrane</location>
    </subcellularLocation>
</comment>
<evidence type="ECO:0000313" key="14">
    <source>
        <dbReference type="EMBL" id="KAG5168812.1"/>
    </source>
</evidence>
<keyword evidence="10 13" id="KW-0408">Iron</keyword>
<dbReference type="PRINTS" id="PR00385">
    <property type="entry name" value="P450"/>
</dbReference>
<dbReference type="InterPro" id="IPR050121">
    <property type="entry name" value="Cytochrome_P450_monoxygenase"/>
</dbReference>
<dbReference type="AlphaFoldDB" id="A0A8H8CJI6"/>
<evidence type="ECO:0000256" key="7">
    <source>
        <dbReference type="ARBA" id="ARBA00022723"/>
    </source>
</evidence>